<name>A0A840YW89_9SPHN</name>
<organism evidence="1 2">
    <name type="scientific">Stakelama sediminis</name>
    <dbReference type="NCBI Taxonomy" id="463200"/>
    <lineage>
        <taxon>Bacteria</taxon>
        <taxon>Pseudomonadati</taxon>
        <taxon>Pseudomonadota</taxon>
        <taxon>Alphaproteobacteria</taxon>
        <taxon>Sphingomonadales</taxon>
        <taxon>Sphingomonadaceae</taxon>
        <taxon>Stakelama</taxon>
    </lineage>
</organism>
<dbReference type="AlphaFoldDB" id="A0A840YW89"/>
<proteinExistence type="predicted"/>
<evidence type="ECO:0000313" key="1">
    <source>
        <dbReference type="EMBL" id="MBB5717817.1"/>
    </source>
</evidence>
<sequence>MDMLQYPLCLIGRHKRSGHKAHYEADDAAHSVCKGCGRPMVKRNGRWKIDETAE</sequence>
<dbReference type="Proteomes" id="UP000554342">
    <property type="component" value="Unassembled WGS sequence"/>
</dbReference>
<gene>
    <name evidence="1" type="ORF">FHR23_000724</name>
</gene>
<evidence type="ECO:0000313" key="2">
    <source>
        <dbReference type="Proteomes" id="UP000554342"/>
    </source>
</evidence>
<reference evidence="1 2" key="1">
    <citation type="submission" date="2020-08" db="EMBL/GenBank/DDBJ databases">
        <title>Genomic Encyclopedia of Type Strains, Phase IV (KMG-IV): sequencing the most valuable type-strain genomes for metagenomic binning, comparative biology and taxonomic classification.</title>
        <authorList>
            <person name="Goeker M."/>
        </authorList>
    </citation>
    <scope>NUCLEOTIDE SEQUENCE [LARGE SCALE GENOMIC DNA]</scope>
    <source>
        <strain evidence="1 2">DSM 27203</strain>
    </source>
</reference>
<comment type="caution">
    <text evidence="1">The sequence shown here is derived from an EMBL/GenBank/DDBJ whole genome shotgun (WGS) entry which is preliminary data.</text>
</comment>
<accession>A0A840YW89</accession>
<dbReference type="EMBL" id="JACIJI010000001">
    <property type="protein sequence ID" value="MBB5717817.1"/>
    <property type="molecule type" value="Genomic_DNA"/>
</dbReference>
<protein>
    <submittedName>
        <fullName evidence="1">Uncharacterized protein</fullName>
    </submittedName>
</protein>
<keyword evidence="2" id="KW-1185">Reference proteome</keyword>